<reference evidence="3" key="1">
    <citation type="journal article" date="2019" name="Int. J. Syst. Evol. Microbiol.">
        <title>The Global Catalogue of Microorganisms (GCM) 10K type strain sequencing project: providing services to taxonomists for standard genome sequencing and annotation.</title>
        <authorList>
            <consortium name="The Broad Institute Genomics Platform"/>
            <consortium name="The Broad Institute Genome Sequencing Center for Infectious Disease"/>
            <person name="Wu L."/>
            <person name="Ma J."/>
        </authorList>
    </citation>
    <scope>NUCLEOTIDE SEQUENCE [LARGE SCALE GENOMIC DNA]</scope>
    <source>
        <strain evidence="3">CGMCC 1.12942</strain>
    </source>
</reference>
<protein>
    <recommendedName>
        <fullName evidence="4">DUF3238 domain-containing protein</fullName>
    </recommendedName>
</protein>
<accession>A0ABW2RFT7</accession>
<proteinExistence type="predicted"/>
<keyword evidence="3" id="KW-1185">Reference proteome</keyword>
<dbReference type="EMBL" id="JBHTBW010000005">
    <property type="protein sequence ID" value="MFC7439823.1"/>
    <property type="molecule type" value="Genomic_DNA"/>
</dbReference>
<sequence length="211" mass="24819">MRNIYPKKYYPTKQKVYGHLYDAYELIYDVYDSQGKKLFSSDHRDRNSNMTHGSTESDLKELGKTAKTNYFAPVKATTGPFRLVATTISKREPTDLRIQLDPTEVNHAPVTAEYKGNRFTFTSFGPNKEPEKEHPEEMRVEMEMELNKSGLPLIWYALDEEGRLYRLHEDSATTHKNRTYRIEGLHQPKKLTLYLQEITIRYPIHWETIIQ</sequence>
<evidence type="ECO:0000313" key="2">
    <source>
        <dbReference type="EMBL" id="MFC7439823.1"/>
    </source>
</evidence>
<organism evidence="2 3">
    <name type="scientific">Laceyella putida</name>
    <dbReference type="NCBI Taxonomy" id="110101"/>
    <lineage>
        <taxon>Bacteria</taxon>
        <taxon>Bacillati</taxon>
        <taxon>Bacillota</taxon>
        <taxon>Bacilli</taxon>
        <taxon>Bacillales</taxon>
        <taxon>Thermoactinomycetaceae</taxon>
        <taxon>Laceyella</taxon>
    </lineage>
</organism>
<evidence type="ECO:0000313" key="3">
    <source>
        <dbReference type="Proteomes" id="UP001596500"/>
    </source>
</evidence>
<name>A0ABW2RFT7_9BACL</name>
<evidence type="ECO:0000256" key="1">
    <source>
        <dbReference type="SAM" id="MobiDB-lite"/>
    </source>
</evidence>
<evidence type="ECO:0008006" key="4">
    <source>
        <dbReference type="Google" id="ProtNLM"/>
    </source>
</evidence>
<gene>
    <name evidence="2" type="ORF">ACFQNG_01410</name>
</gene>
<dbReference type="Proteomes" id="UP001596500">
    <property type="component" value="Unassembled WGS sequence"/>
</dbReference>
<feature type="region of interest" description="Disordered" evidence="1">
    <location>
        <begin position="40"/>
        <end position="61"/>
    </location>
</feature>
<comment type="caution">
    <text evidence="2">The sequence shown here is derived from an EMBL/GenBank/DDBJ whole genome shotgun (WGS) entry which is preliminary data.</text>
</comment>
<dbReference type="RefSeq" id="WP_379863012.1">
    <property type="nucleotide sequence ID" value="NZ_JBHTBW010000005.1"/>
</dbReference>